<evidence type="ECO:0000256" key="1">
    <source>
        <dbReference type="SAM" id="Phobius"/>
    </source>
</evidence>
<accession>A0A0E9S847</accession>
<protein>
    <submittedName>
        <fullName evidence="2">Uncharacterized protein</fullName>
    </submittedName>
</protein>
<sequence>MSTLMLFLSTFNMTVHCTCIICYWILSCSCCLTVLYMLFYHNVVCF</sequence>
<proteinExistence type="predicted"/>
<reference evidence="2" key="1">
    <citation type="submission" date="2014-11" db="EMBL/GenBank/DDBJ databases">
        <authorList>
            <person name="Amaro Gonzalez C."/>
        </authorList>
    </citation>
    <scope>NUCLEOTIDE SEQUENCE</scope>
</reference>
<dbReference type="EMBL" id="GBXM01071200">
    <property type="protein sequence ID" value="JAH37377.1"/>
    <property type="molecule type" value="Transcribed_RNA"/>
</dbReference>
<dbReference type="AlphaFoldDB" id="A0A0E9S847"/>
<feature type="transmembrane region" description="Helical" evidence="1">
    <location>
        <begin position="21"/>
        <end position="40"/>
    </location>
</feature>
<organism evidence="2">
    <name type="scientific">Anguilla anguilla</name>
    <name type="common">European freshwater eel</name>
    <name type="synonym">Muraena anguilla</name>
    <dbReference type="NCBI Taxonomy" id="7936"/>
    <lineage>
        <taxon>Eukaryota</taxon>
        <taxon>Metazoa</taxon>
        <taxon>Chordata</taxon>
        <taxon>Craniata</taxon>
        <taxon>Vertebrata</taxon>
        <taxon>Euteleostomi</taxon>
        <taxon>Actinopterygii</taxon>
        <taxon>Neopterygii</taxon>
        <taxon>Teleostei</taxon>
        <taxon>Anguilliformes</taxon>
        <taxon>Anguillidae</taxon>
        <taxon>Anguilla</taxon>
    </lineage>
</organism>
<keyword evidence="1" id="KW-1133">Transmembrane helix</keyword>
<name>A0A0E9S847_ANGAN</name>
<evidence type="ECO:0000313" key="2">
    <source>
        <dbReference type="EMBL" id="JAH37377.1"/>
    </source>
</evidence>
<keyword evidence="1" id="KW-0812">Transmembrane</keyword>
<keyword evidence="1" id="KW-0472">Membrane</keyword>
<reference evidence="2" key="2">
    <citation type="journal article" date="2015" name="Fish Shellfish Immunol.">
        <title>Early steps in the European eel (Anguilla anguilla)-Vibrio vulnificus interaction in the gills: Role of the RtxA13 toxin.</title>
        <authorList>
            <person name="Callol A."/>
            <person name="Pajuelo D."/>
            <person name="Ebbesson L."/>
            <person name="Teles M."/>
            <person name="MacKenzie S."/>
            <person name="Amaro C."/>
        </authorList>
    </citation>
    <scope>NUCLEOTIDE SEQUENCE</scope>
</reference>